<dbReference type="SUPFAM" id="SSF55729">
    <property type="entry name" value="Acyl-CoA N-acyltransferases (Nat)"/>
    <property type="match status" value="1"/>
</dbReference>
<reference evidence="2" key="2">
    <citation type="journal article" date="2021" name="PeerJ">
        <title>Extensive microbial diversity within the chicken gut microbiome revealed by metagenomics and culture.</title>
        <authorList>
            <person name="Gilroy R."/>
            <person name="Ravi A."/>
            <person name="Getino M."/>
            <person name="Pursley I."/>
            <person name="Horton D.L."/>
            <person name="Alikhan N.F."/>
            <person name="Baker D."/>
            <person name="Gharbi K."/>
            <person name="Hall N."/>
            <person name="Watson M."/>
            <person name="Adriaenssens E.M."/>
            <person name="Foster-Nyarko E."/>
            <person name="Jarju S."/>
            <person name="Secka A."/>
            <person name="Antonio M."/>
            <person name="Oren A."/>
            <person name="Chaudhuri R.R."/>
            <person name="La Ragione R."/>
            <person name="Hildebrand F."/>
            <person name="Pallen M.J."/>
        </authorList>
    </citation>
    <scope>NUCLEOTIDE SEQUENCE</scope>
    <source>
        <strain evidence="2">CHK178-757</strain>
    </source>
</reference>
<evidence type="ECO:0000313" key="2">
    <source>
        <dbReference type="EMBL" id="HIS48159.1"/>
    </source>
</evidence>
<name>A0A9D1F687_9FIRM</name>
<dbReference type="InterPro" id="IPR016181">
    <property type="entry name" value="Acyl_CoA_acyltransferase"/>
</dbReference>
<dbReference type="InterPro" id="IPR051531">
    <property type="entry name" value="N-acetyltransferase"/>
</dbReference>
<dbReference type="PROSITE" id="PS51186">
    <property type="entry name" value="GNAT"/>
    <property type="match status" value="1"/>
</dbReference>
<dbReference type="EMBL" id="DVIT01000044">
    <property type="protein sequence ID" value="HIS48159.1"/>
    <property type="molecule type" value="Genomic_DNA"/>
</dbReference>
<dbReference type="GO" id="GO:0016747">
    <property type="term" value="F:acyltransferase activity, transferring groups other than amino-acyl groups"/>
    <property type="evidence" value="ECO:0007669"/>
    <property type="project" value="InterPro"/>
</dbReference>
<accession>A0A9D1F687</accession>
<reference evidence="2" key="1">
    <citation type="submission" date="2020-10" db="EMBL/GenBank/DDBJ databases">
        <authorList>
            <person name="Gilroy R."/>
        </authorList>
    </citation>
    <scope>NUCLEOTIDE SEQUENCE</scope>
    <source>
        <strain evidence="2">CHK178-757</strain>
    </source>
</reference>
<dbReference type="AlphaFoldDB" id="A0A9D1F687"/>
<protein>
    <submittedName>
        <fullName evidence="2">GNAT family N-acetyltransferase</fullName>
    </submittedName>
</protein>
<dbReference type="InterPro" id="IPR000182">
    <property type="entry name" value="GNAT_dom"/>
</dbReference>
<comment type="caution">
    <text evidence="2">The sequence shown here is derived from an EMBL/GenBank/DDBJ whole genome shotgun (WGS) entry which is preliminary data.</text>
</comment>
<dbReference type="PANTHER" id="PTHR43792">
    <property type="entry name" value="GNAT FAMILY, PUTATIVE (AFU_ORTHOLOGUE AFUA_3G00765)-RELATED-RELATED"/>
    <property type="match status" value="1"/>
</dbReference>
<dbReference type="Gene3D" id="3.40.630.30">
    <property type="match status" value="1"/>
</dbReference>
<gene>
    <name evidence="2" type="ORF">IAB46_11530</name>
</gene>
<evidence type="ECO:0000313" key="3">
    <source>
        <dbReference type="Proteomes" id="UP000823927"/>
    </source>
</evidence>
<sequence length="187" mass="21334">MNHLGTRCLETERLILRKAVESDAPKMFENWTGDAEVTRYLTWNAHGSISDTQGYIHYLMENYSQPDFYQWIIQLKSTGEPIGNIGVVKVSENIRGAHIGYCMGKKWWHQGIMSEAFSKVIEFLFSQVGMNRIEARHDVRNPHSGGVMIKCGLMREGILRQADVNTSGLCDMAVYSILKSDWESTQK</sequence>
<dbReference type="Proteomes" id="UP000823927">
    <property type="component" value="Unassembled WGS sequence"/>
</dbReference>
<dbReference type="Pfam" id="PF13302">
    <property type="entry name" value="Acetyltransf_3"/>
    <property type="match status" value="1"/>
</dbReference>
<evidence type="ECO:0000259" key="1">
    <source>
        <dbReference type="PROSITE" id="PS51186"/>
    </source>
</evidence>
<feature type="domain" description="N-acetyltransferase" evidence="1">
    <location>
        <begin position="14"/>
        <end position="181"/>
    </location>
</feature>
<proteinExistence type="predicted"/>
<organism evidence="2 3">
    <name type="scientific">Candidatus Scybalocola faecigallinarum</name>
    <dbReference type="NCBI Taxonomy" id="2840941"/>
    <lineage>
        <taxon>Bacteria</taxon>
        <taxon>Bacillati</taxon>
        <taxon>Bacillota</taxon>
        <taxon>Clostridia</taxon>
        <taxon>Lachnospirales</taxon>
        <taxon>Lachnospiraceae</taxon>
        <taxon>Lachnospiraceae incertae sedis</taxon>
        <taxon>Candidatus Scybalocola (ex Gilroy et al. 2021)</taxon>
    </lineage>
</organism>